<evidence type="ECO:0000313" key="2">
    <source>
        <dbReference type="EMBL" id="MBA0797857.1"/>
    </source>
</evidence>
<keyword evidence="1" id="KW-0472">Membrane</keyword>
<dbReference type="AlphaFoldDB" id="A0A7J9GJX9"/>
<reference evidence="2 3" key="1">
    <citation type="journal article" date="2019" name="Genome Biol. Evol.">
        <title>Insights into the evolution of the New World diploid cottons (Gossypium, subgenus Houzingenia) based on genome sequencing.</title>
        <authorList>
            <person name="Grover C.E."/>
            <person name="Arick M.A. 2nd"/>
            <person name="Thrash A."/>
            <person name="Conover J.L."/>
            <person name="Sanders W.S."/>
            <person name="Peterson D.G."/>
            <person name="Frelichowski J.E."/>
            <person name="Scheffler J.A."/>
            <person name="Scheffler B.E."/>
            <person name="Wendel J.F."/>
        </authorList>
    </citation>
    <scope>NUCLEOTIDE SEQUENCE [LARGE SCALE GENOMIC DNA]</scope>
    <source>
        <strain evidence="2">0</strain>
        <tissue evidence="2">Leaf</tissue>
    </source>
</reference>
<feature type="transmembrane region" description="Helical" evidence="1">
    <location>
        <begin position="27"/>
        <end position="45"/>
    </location>
</feature>
<evidence type="ECO:0000313" key="3">
    <source>
        <dbReference type="Proteomes" id="UP000593560"/>
    </source>
</evidence>
<protein>
    <submittedName>
        <fullName evidence="2">Uncharacterized protein</fullName>
    </submittedName>
</protein>
<keyword evidence="1" id="KW-1133">Transmembrane helix</keyword>
<comment type="caution">
    <text evidence="2">The sequence shown here is derived from an EMBL/GenBank/DDBJ whole genome shotgun (WGS) entry which is preliminary data.</text>
</comment>
<proteinExistence type="predicted"/>
<keyword evidence="1" id="KW-0812">Transmembrane</keyword>
<sequence>MTWIFQLHNRNHLETKVIPLFQRRKKIFLMQVILLLHLLMLPLYWQKTYRPLVLKLVGVLPPKC</sequence>
<evidence type="ECO:0000256" key="1">
    <source>
        <dbReference type="SAM" id="Phobius"/>
    </source>
</evidence>
<keyword evidence="3" id="KW-1185">Reference proteome</keyword>
<dbReference type="EMBL" id="JABFAD010000005">
    <property type="protein sequence ID" value="MBA0797857.1"/>
    <property type="molecule type" value="Genomic_DNA"/>
</dbReference>
<gene>
    <name evidence="2" type="ORF">Gohar_008514</name>
</gene>
<name>A0A7J9GJX9_9ROSI</name>
<accession>A0A7J9GJX9</accession>
<organism evidence="2 3">
    <name type="scientific">Gossypium harknessii</name>
    <dbReference type="NCBI Taxonomy" id="34285"/>
    <lineage>
        <taxon>Eukaryota</taxon>
        <taxon>Viridiplantae</taxon>
        <taxon>Streptophyta</taxon>
        <taxon>Embryophyta</taxon>
        <taxon>Tracheophyta</taxon>
        <taxon>Spermatophyta</taxon>
        <taxon>Magnoliopsida</taxon>
        <taxon>eudicotyledons</taxon>
        <taxon>Gunneridae</taxon>
        <taxon>Pentapetalae</taxon>
        <taxon>rosids</taxon>
        <taxon>malvids</taxon>
        <taxon>Malvales</taxon>
        <taxon>Malvaceae</taxon>
        <taxon>Malvoideae</taxon>
        <taxon>Gossypium</taxon>
    </lineage>
</organism>
<dbReference type="Proteomes" id="UP000593560">
    <property type="component" value="Unassembled WGS sequence"/>
</dbReference>